<dbReference type="InterPro" id="IPR027791">
    <property type="entry name" value="Galactosyl_T_C"/>
</dbReference>
<dbReference type="Pfam" id="PF00535">
    <property type="entry name" value="Glycos_transf_2"/>
    <property type="match status" value="1"/>
</dbReference>
<dbReference type="RefSeq" id="WP_072881073.1">
    <property type="nucleotide sequence ID" value="NZ_FQVT01000014.1"/>
</dbReference>
<dbReference type="InterPro" id="IPR001173">
    <property type="entry name" value="Glyco_trans_2-like"/>
</dbReference>
<evidence type="ECO:0000313" key="7">
    <source>
        <dbReference type="Proteomes" id="UP000183945"/>
    </source>
</evidence>
<comment type="similarity">
    <text evidence="1">Belongs to the glycosyltransferase 2 family.</text>
</comment>
<name>A0A1M5KCY8_SALEC</name>
<dbReference type="InterPro" id="IPR029044">
    <property type="entry name" value="Nucleotide-diphossugar_trans"/>
</dbReference>
<evidence type="ECO:0000256" key="1">
    <source>
        <dbReference type="ARBA" id="ARBA00006739"/>
    </source>
</evidence>
<feature type="domain" description="Galactosyltransferase C-terminal" evidence="5">
    <location>
        <begin position="148"/>
        <end position="202"/>
    </location>
</feature>
<evidence type="ECO:0000256" key="3">
    <source>
        <dbReference type="ARBA" id="ARBA00022679"/>
    </source>
</evidence>
<dbReference type="CDD" id="cd00761">
    <property type="entry name" value="Glyco_tranf_GTA_type"/>
    <property type="match status" value="1"/>
</dbReference>
<gene>
    <name evidence="6" type="ORF">SAMN05444483_11428</name>
</gene>
<dbReference type="OrthoDB" id="761861at2"/>
<keyword evidence="7" id="KW-1185">Reference proteome</keyword>
<dbReference type="EMBL" id="FQVT01000014">
    <property type="protein sequence ID" value="SHG50652.1"/>
    <property type="molecule type" value="Genomic_DNA"/>
</dbReference>
<proteinExistence type="inferred from homology"/>
<dbReference type="PANTHER" id="PTHR43179:SF12">
    <property type="entry name" value="GALACTOFURANOSYLTRANSFERASE GLFT2"/>
    <property type="match status" value="1"/>
</dbReference>
<evidence type="ECO:0000259" key="5">
    <source>
        <dbReference type="Pfam" id="PF02709"/>
    </source>
</evidence>
<dbReference type="PANTHER" id="PTHR43179">
    <property type="entry name" value="RHAMNOSYLTRANSFERASE WBBL"/>
    <property type="match status" value="1"/>
</dbReference>
<keyword evidence="3 6" id="KW-0808">Transferase</keyword>
<accession>A0A1M5KCY8</accession>
<evidence type="ECO:0000313" key="6">
    <source>
        <dbReference type="EMBL" id="SHG50652.1"/>
    </source>
</evidence>
<dbReference type="Pfam" id="PF02709">
    <property type="entry name" value="Glyco_transf_7C"/>
    <property type="match status" value="1"/>
</dbReference>
<dbReference type="SUPFAM" id="SSF53448">
    <property type="entry name" value="Nucleotide-diphospho-sugar transferases"/>
    <property type="match status" value="1"/>
</dbReference>
<keyword evidence="2" id="KW-0328">Glycosyltransferase</keyword>
<dbReference type="GO" id="GO:0016757">
    <property type="term" value="F:glycosyltransferase activity"/>
    <property type="evidence" value="ECO:0007669"/>
    <property type="project" value="UniProtKB-KW"/>
</dbReference>
<evidence type="ECO:0000256" key="2">
    <source>
        <dbReference type="ARBA" id="ARBA00022676"/>
    </source>
</evidence>
<reference evidence="7" key="1">
    <citation type="submission" date="2016-11" db="EMBL/GenBank/DDBJ databases">
        <authorList>
            <person name="Varghese N."/>
            <person name="Submissions S."/>
        </authorList>
    </citation>
    <scope>NUCLEOTIDE SEQUENCE [LARGE SCALE GENOMIC DNA]</scope>
    <source>
        <strain evidence="7">DSM 24579</strain>
    </source>
</reference>
<sequence length="287" mass="33953">MRTEGISLIIIFHKRMKHLINTLNGLARGSMLPDEIILIEMDSRKSQLEETGLEIKHKLLEVKNKNYLPIAEARNFGVYNSKFNKLAFLDVDCIPSESYIESLFKFNFHDDELYMGLPKYLFSEVENFNQEELDAKSIIHPHRPEHNKVKIIEDYGMFWSLTFFLTYDTFKKIGGFDNYYKGYGAEDTDFAFKARELNIGFILTPFTVYHQQHSFCRPPLNSMKSIVRNCNYFYKKWQIWPMANHLEEFAKRSLILWDENYTKPIKILRQPTIKSIEQVTVLDEPFS</sequence>
<dbReference type="AlphaFoldDB" id="A0A1M5KCY8"/>
<dbReference type="Proteomes" id="UP000183945">
    <property type="component" value="Unassembled WGS sequence"/>
</dbReference>
<feature type="domain" description="Glycosyltransferase 2-like" evidence="4">
    <location>
        <begin position="7"/>
        <end position="116"/>
    </location>
</feature>
<dbReference type="STRING" id="1073325.SAMN05444483_11428"/>
<dbReference type="Gene3D" id="3.90.550.10">
    <property type="entry name" value="Spore Coat Polysaccharide Biosynthesis Protein SpsA, Chain A"/>
    <property type="match status" value="1"/>
</dbReference>
<evidence type="ECO:0000259" key="4">
    <source>
        <dbReference type="Pfam" id="PF00535"/>
    </source>
</evidence>
<organism evidence="6 7">
    <name type="scientific">Salegentibacter echinorum</name>
    <dbReference type="NCBI Taxonomy" id="1073325"/>
    <lineage>
        <taxon>Bacteria</taxon>
        <taxon>Pseudomonadati</taxon>
        <taxon>Bacteroidota</taxon>
        <taxon>Flavobacteriia</taxon>
        <taxon>Flavobacteriales</taxon>
        <taxon>Flavobacteriaceae</taxon>
        <taxon>Salegentibacter</taxon>
    </lineage>
</organism>
<protein>
    <submittedName>
        <fullName evidence="6">Glycosyltransferase, GT2 family</fullName>
    </submittedName>
</protein>